<dbReference type="AlphaFoldDB" id="A0A1D1ZDD0"/>
<sequence>MAAASLRGDGLPSRAPPPTPIATAKGSRSAAVDDRVLAEYLERSLRVPRLTLPDRHPSPPHGRPRIPAAINLRSISSGDEASRGRLLASAAGVGAVRIDGHGVSEGEVRAAMEAAEGVFRVAGDGRGALGRYFRRRGGAREEFLWFRPASPAEEAALLRVCPGSYSTFRERLENMCTKLERIAESIGEILSVSMEFPHNEARAEKIPPAVLCSRKYSFHHFGNPSSSVNAGEEAAMASPPHALSLHLLGDNREFVILSEEGSVPFPVPSGSIVVTLNKDYFQEMRNDEFKGVDGEPIFELSSALGPSFSLEYMCSPTSLFHRSEHSMKTVSLLDQLLTALVLTLLHKLWVWIFA</sequence>
<protein>
    <submittedName>
        <fullName evidence="2">Beta-amylase 1, chloroplastic</fullName>
    </submittedName>
</protein>
<dbReference type="InterPro" id="IPR027443">
    <property type="entry name" value="IPNS-like_sf"/>
</dbReference>
<evidence type="ECO:0000256" key="1">
    <source>
        <dbReference type="SAM" id="MobiDB-lite"/>
    </source>
</evidence>
<organism evidence="2">
    <name type="scientific">Anthurium amnicola</name>
    <dbReference type="NCBI Taxonomy" id="1678845"/>
    <lineage>
        <taxon>Eukaryota</taxon>
        <taxon>Viridiplantae</taxon>
        <taxon>Streptophyta</taxon>
        <taxon>Embryophyta</taxon>
        <taxon>Tracheophyta</taxon>
        <taxon>Spermatophyta</taxon>
        <taxon>Magnoliopsida</taxon>
        <taxon>Liliopsida</taxon>
        <taxon>Araceae</taxon>
        <taxon>Pothoideae</taxon>
        <taxon>Potheae</taxon>
        <taxon>Anthurium</taxon>
    </lineage>
</organism>
<dbReference type="Gene3D" id="2.60.120.330">
    <property type="entry name" value="B-lactam Antibiotic, Isopenicillin N Synthase, Chain"/>
    <property type="match status" value="1"/>
</dbReference>
<dbReference type="EMBL" id="GDJX01003000">
    <property type="protein sequence ID" value="JAT64936.1"/>
    <property type="molecule type" value="Transcribed_RNA"/>
</dbReference>
<evidence type="ECO:0000313" key="2">
    <source>
        <dbReference type="EMBL" id="JAT64936.1"/>
    </source>
</evidence>
<dbReference type="PANTHER" id="PTHR34945:SF4">
    <property type="entry name" value="2-OXOGLUTARATE (2OG) AND FE(II)-DEPENDENT OXYGENASE SUPERFAMILY PROTEIN"/>
    <property type="match status" value="1"/>
</dbReference>
<reference evidence="2" key="1">
    <citation type="submission" date="2015-07" db="EMBL/GenBank/DDBJ databases">
        <title>Transcriptome Assembly of Anthurium amnicola.</title>
        <authorList>
            <person name="Suzuki J."/>
        </authorList>
    </citation>
    <scope>NUCLEOTIDE SEQUENCE</scope>
</reference>
<name>A0A1D1ZDD0_9ARAE</name>
<feature type="region of interest" description="Disordered" evidence="1">
    <location>
        <begin position="1"/>
        <end position="31"/>
    </location>
</feature>
<dbReference type="PANTHER" id="PTHR34945">
    <property type="entry name" value="2-OXOGLUTARATE (2OG) AND FE(II)-DEPENDENT OXYGENASE SUPERFAMILY PROTEIN"/>
    <property type="match status" value="1"/>
</dbReference>
<gene>
    <name evidence="2" type="primary">BAM1_1</name>
    <name evidence="2" type="ORF">g.44162</name>
</gene>
<proteinExistence type="predicted"/>
<dbReference type="SUPFAM" id="SSF51197">
    <property type="entry name" value="Clavaminate synthase-like"/>
    <property type="match status" value="1"/>
</dbReference>
<accession>A0A1D1ZDD0</accession>